<organism evidence="3 4">
    <name type="scientific">Dyadobacter psychrotolerans</name>
    <dbReference type="NCBI Taxonomy" id="2541721"/>
    <lineage>
        <taxon>Bacteria</taxon>
        <taxon>Pseudomonadati</taxon>
        <taxon>Bacteroidota</taxon>
        <taxon>Cytophagia</taxon>
        <taxon>Cytophagales</taxon>
        <taxon>Spirosomataceae</taxon>
        <taxon>Dyadobacter</taxon>
    </lineage>
</organism>
<reference evidence="3 4" key="1">
    <citation type="submission" date="2019-03" db="EMBL/GenBank/DDBJ databases">
        <title>Dyadobacter AR-3-6 sp. nov., isolated from arctic soil.</title>
        <authorList>
            <person name="Chaudhary D.K."/>
        </authorList>
    </citation>
    <scope>NUCLEOTIDE SEQUENCE [LARGE SCALE GENOMIC DNA]</scope>
    <source>
        <strain evidence="3 4">AR-3-6</strain>
    </source>
</reference>
<dbReference type="GO" id="GO:0000155">
    <property type="term" value="F:phosphorelay sensor kinase activity"/>
    <property type="evidence" value="ECO:0007669"/>
    <property type="project" value="InterPro"/>
</dbReference>
<feature type="domain" description="Signal transduction histidine kinase internal region" evidence="2">
    <location>
        <begin position="183"/>
        <end position="261"/>
    </location>
</feature>
<sequence length="376" mass="44367">MDRNDGYFGNINKFLFYKSVPERIRKHLVFWMIFLLFHFTWFIPLYIKGKLTQQVILLYILNYLRYIPMYYLTIYIYQLLSSWLRGVMLFFASFAGLLITIHFFTYLMYLALHLKFGISSVVEPYKYYGELYLLPIHHFKPVDFIVFLYDFQETQLLILPIGIKMVKFGLRQKEKEKEGLQHELKALRSQLSPHFVFNLINSAYRHVLPVSKKAASYLGRIAAVLRLTLYNNDTEFVGLSHEWQSLNEYVDLESKREGDRLHQRIHLEGEIQDFQLVPNMLLLTLVENAFKHGVYSNGYPCWLSVRMTVKEQNLRFIISNSKPSTFETDKTDIVSGIGLANVKRRVELHFAGNYSMDISETIHNYTVDLTIPFITN</sequence>
<name>A0A4V2Z2P4_9BACT</name>
<dbReference type="OrthoDB" id="923300at2"/>
<dbReference type="InterPro" id="IPR010559">
    <property type="entry name" value="Sig_transdc_His_kin_internal"/>
</dbReference>
<keyword evidence="1" id="KW-1133">Transmembrane helix</keyword>
<feature type="transmembrane region" description="Helical" evidence="1">
    <location>
        <begin position="28"/>
        <end position="47"/>
    </location>
</feature>
<dbReference type="RefSeq" id="WP_131962063.1">
    <property type="nucleotide sequence ID" value="NZ_SMFL01000019.1"/>
</dbReference>
<dbReference type="SUPFAM" id="SSF55874">
    <property type="entry name" value="ATPase domain of HSP90 chaperone/DNA topoisomerase II/histidine kinase"/>
    <property type="match status" value="1"/>
</dbReference>
<dbReference type="InterPro" id="IPR036890">
    <property type="entry name" value="HATPase_C_sf"/>
</dbReference>
<accession>A0A4V2Z2P4</accession>
<dbReference type="Pfam" id="PF06580">
    <property type="entry name" value="His_kinase"/>
    <property type="match status" value="1"/>
</dbReference>
<dbReference type="AlphaFoldDB" id="A0A4V2Z2P4"/>
<feature type="transmembrane region" description="Helical" evidence="1">
    <location>
        <begin position="56"/>
        <end position="77"/>
    </location>
</feature>
<feature type="transmembrane region" description="Helical" evidence="1">
    <location>
        <begin position="89"/>
        <end position="112"/>
    </location>
</feature>
<keyword evidence="1" id="KW-0472">Membrane</keyword>
<evidence type="ECO:0000313" key="3">
    <source>
        <dbReference type="EMBL" id="TDE09558.1"/>
    </source>
</evidence>
<dbReference type="PANTHER" id="PTHR34220:SF7">
    <property type="entry name" value="SENSOR HISTIDINE KINASE YPDA"/>
    <property type="match status" value="1"/>
</dbReference>
<dbReference type="Proteomes" id="UP000294850">
    <property type="component" value="Unassembled WGS sequence"/>
</dbReference>
<evidence type="ECO:0000313" key="4">
    <source>
        <dbReference type="Proteomes" id="UP000294850"/>
    </source>
</evidence>
<proteinExistence type="predicted"/>
<dbReference type="Gene3D" id="3.30.565.10">
    <property type="entry name" value="Histidine kinase-like ATPase, C-terminal domain"/>
    <property type="match status" value="1"/>
</dbReference>
<protein>
    <recommendedName>
        <fullName evidence="2">Signal transduction histidine kinase internal region domain-containing protein</fullName>
    </recommendedName>
</protein>
<dbReference type="InterPro" id="IPR050640">
    <property type="entry name" value="Bact_2-comp_sensor_kinase"/>
</dbReference>
<keyword evidence="1" id="KW-0812">Transmembrane</keyword>
<comment type="caution">
    <text evidence="3">The sequence shown here is derived from an EMBL/GenBank/DDBJ whole genome shotgun (WGS) entry which is preliminary data.</text>
</comment>
<evidence type="ECO:0000256" key="1">
    <source>
        <dbReference type="SAM" id="Phobius"/>
    </source>
</evidence>
<dbReference type="PANTHER" id="PTHR34220">
    <property type="entry name" value="SENSOR HISTIDINE KINASE YPDA"/>
    <property type="match status" value="1"/>
</dbReference>
<evidence type="ECO:0000259" key="2">
    <source>
        <dbReference type="Pfam" id="PF06580"/>
    </source>
</evidence>
<gene>
    <name evidence="3" type="ORF">E0F88_30180</name>
</gene>
<dbReference type="EMBL" id="SMFL01000019">
    <property type="protein sequence ID" value="TDE09558.1"/>
    <property type="molecule type" value="Genomic_DNA"/>
</dbReference>
<dbReference type="GO" id="GO:0016020">
    <property type="term" value="C:membrane"/>
    <property type="evidence" value="ECO:0007669"/>
    <property type="project" value="InterPro"/>
</dbReference>
<keyword evidence="4" id="KW-1185">Reference proteome</keyword>